<name>A0ABV8GUR1_9BACI</name>
<protein>
    <submittedName>
        <fullName evidence="1">Uncharacterized protein</fullName>
    </submittedName>
</protein>
<dbReference type="EMBL" id="JBHSAO010000004">
    <property type="protein sequence ID" value="MFC4023630.1"/>
    <property type="molecule type" value="Genomic_DNA"/>
</dbReference>
<gene>
    <name evidence="1" type="ORF">ACFOUV_07315</name>
</gene>
<evidence type="ECO:0000313" key="1">
    <source>
        <dbReference type="EMBL" id="MFC4023630.1"/>
    </source>
</evidence>
<dbReference type="Proteomes" id="UP001595772">
    <property type="component" value="Unassembled WGS sequence"/>
</dbReference>
<organism evidence="1 2">
    <name type="scientific">Oceanobacillus longus</name>
    <dbReference type="NCBI Taxonomy" id="930120"/>
    <lineage>
        <taxon>Bacteria</taxon>
        <taxon>Bacillati</taxon>
        <taxon>Bacillota</taxon>
        <taxon>Bacilli</taxon>
        <taxon>Bacillales</taxon>
        <taxon>Bacillaceae</taxon>
        <taxon>Oceanobacillus</taxon>
    </lineage>
</organism>
<reference evidence="2" key="1">
    <citation type="journal article" date="2019" name="Int. J. Syst. Evol. Microbiol.">
        <title>The Global Catalogue of Microorganisms (GCM) 10K type strain sequencing project: providing services to taxonomists for standard genome sequencing and annotation.</title>
        <authorList>
            <consortium name="The Broad Institute Genomics Platform"/>
            <consortium name="The Broad Institute Genome Sequencing Center for Infectious Disease"/>
            <person name="Wu L."/>
            <person name="Ma J."/>
        </authorList>
    </citation>
    <scope>NUCLEOTIDE SEQUENCE [LARGE SCALE GENOMIC DNA]</scope>
    <source>
        <strain evidence="2">IBRC-M 10703</strain>
    </source>
</reference>
<dbReference type="RefSeq" id="WP_379496131.1">
    <property type="nucleotide sequence ID" value="NZ_JBHSAO010000004.1"/>
</dbReference>
<accession>A0ABV8GUR1</accession>
<comment type="caution">
    <text evidence="1">The sequence shown here is derived from an EMBL/GenBank/DDBJ whole genome shotgun (WGS) entry which is preliminary data.</text>
</comment>
<sequence>MPGGNDVEGRADPLRISLCPFNNTVSMNSLKRSMKTAILRQTMTMAVEQ</sequence>
<proteinExistence type="predicted"/>
<keyword evidence="2" id="KW-1185">Reference proteome</keyword>
<evidence type="ECO:0000313" key="2">
    <source>
        <dbReference type="Proteomes" id="UP001595772"/>
    </source>
</evidence>